<proteinExistence type="inferred from homology"/>
<dbReference type="Pfam" id="PF01565">
    <property type="entry name" value="FAD_binding_4"/>
    <property type="match status" value="1"/>
</dbReference>
<accession>A0A6A6WMV4</accession>
<name>A0A6A6WMV4_9PEZI</name>
<dbReference type="InterPro" id="IPR016166">
    <property type="entry name" value="FAD-bd_PCMH"/>
</dbReference>
<feature type="domain" description="FAD-binding PCMH-type" evidence="6">
    <location>
        <begin position="25"/>
        <end position="208"/>
    </location>
</feature>
<dbReference type="RefSeq" id="XP_033605810.1">
    <property type="nucleotide sequence ID" value="XM_033741512.1"/>
</dbReference>
<evidence type="ECO:0000256" key="2">
    <source>
        <dbReference type="ARBA" id="ARBA00005466"/>
    </source>
</evidence>
<dbReference type="PANTHER" id="PTHR42973">
    <property type="entry name" value="BINDING OXIDOREDUCTASE, PUTATIVE (AFU_ORTHOLOGUE AFUA_1G17690)-RELATED"/>
    <property type="match status" value="1"/>
</dbReference>
<evidence type="ECO:0000256" key="4">
    <source>
        <dbReference type="ARBA" id="ARBA00022827"/>
    </source>
</evidence>
<keyword evidence="3" id="KW-0285">Flavoprotein</keyword>
<evidence type="ECO:0000256" key="5">
    <source>
        <dbReference type="ARBA" id="ARBA00023002"/>
    </source>
</evidence>
<dbReference type="GeneID" id="54482566"/>
<dbReference type="GO" id="GO:0016491">
    <property type="term" value="F:oxidoreductase activity"/>
    <property type="evidence" value="ECO:0007669"/>
    <property type="project" value="UniProtKB-KW"/>
</dbReference>
<dbReference type="InterPro" id="IPR016169">
    <property type="entry name" value="FAD-bd_PCMH_sub2"/>
</dbReference>
<reference evidence="7" key="1">
    <citation type="journal article" date="2020" name="Stud. Mycol.">
        <title>101 Dothideomycetes genomes: a test case for predicting lifestyles and emergence of pathogens.</title>
        <authorList>
            <person name="Haridas S."/>
            <person name="Albert R."/>
            <person name="Binder M."/>
            <person name="Bloem J."/>
            <person name="Labutti K."/>
            <person name="Salamov A."/>
            <person name="Andreopoulos B."/>
            <person name="Baker S."/>
            <person name="Barry K."/>
            <person name="Bills G."/>
            <person name="Bluhm B."/>
            <person name="Cannon C."/>
            <person name="Castanera R."/>
            <person name="Culley D."/>
            <person name="Daum C."/>
            <person name="Ezra D."/>
            <person name="Gonzalez J."/>
            <person name="Henrissat B."/>
            <person name="Kuo A."/>
            <person name="Liang C."/>
            <person name="Lipzen A."/>
            <person name="Lutzoni F."/>
            <person name="Magnuson J."/>
            <person name="Mondo S."/>
            <person name="Nolan M."/>
            <person name="Ohm R."/>
            <person name="Pangilinan J."/>
            <person name="Park H.-J."/>
            <person name="Ramirez L."/>
            <person name="Alfaro M."/>
            <person name="Sun H."/>
            <person name="Tritt A."/>
            <person name="Yoshinaga Y."/>
            <person name="Zwiers L.-H."/>
            <person name="Turgeon B."/>
            <person name="Goodwin S."/>
            <person name="Spatafora J."/>
            <person name="Crous P."/>
            <person name="Grigoriev I."/>
        </authorList>
    </citation>
    <scope>NUCLEOTIDE SEQUENCE</scope>
    <source>
        <strain evidence="7">CBS 121739</strain>
    </source>
</reference>
<dbReference type="EMBL" id="ML996565">
    <property type="protein sequence ID" value="KAF2763359.1"/>
    <property type="molecule type" value="Genomic_DNA"/>
</dbReference>
<keyword evidence="4" id="KW-0274">FAD</keyword>
<dbReference type="Proteomes" id="UP000799437">
    <property type="component" value="Unassembled WGS sequence"/>
</dbReference>
<dbReference type="Pfam" id="PF08031">
    <property type="entry name" value="BBE"/>
    <property type="match status" value="1"/>
</dbReference>
<gene>
    <name evidence="7" type="ORF">EJ05DRAFT_427244</name>
</gene>
<evidence type="ECO:0000313" key="7">
    <source>
        <dbReference type="EMBL" id="KAF2763359.1"/>
    </source>
</evidence>
<organism evidence="7 8">
    <name type="scientific">Pseudovirgaria hyperparasitica</name>
    <dbReference type="NCBI Taxonomy" id="470096"/>
    <lineage>
        <taxon>Eukaryota</taxon>
        <taxon>Fungi</taxon>
        <taxon>Dikarya</taxon>
        <taxon>Ascomycota</taxon>
        <taxon>Pezizomycotina</taxon>
        <taxon>Dothideomycetes</taxon>
        <taxon>Dothideomycetes incertae sedis</taxon>
        <taxon>Acrospermales</taxon>
        <taxon>Acrospermaceae</taxon>
        <taxon>Pseudovirgaria</taxon>
    </lineage>
</organism>
<dbReference type="InterPro" id="IPR016167">
    <property type="entry name" value="FAD-bd_PCMH_sub1"/>
</dbReference>
<dbReference type="PANTHER" id="PTHR42973:SF39">
    <property type="entry name" value="FAD-BINDING PCMH-TYPE DOMAIN-CONTAINING PROTEIN"/>
    <property type="match status" value="1"/>
</dbReference>
<evidence type="ECO:0000256" key="1">
    <source>
        <dbReference type="ARBA" id="ARBA00001974"/>
    </source>
</evidence>
<keyword evidence="8" id="KW-1185">Reference proteome</keyword>
<dbReference type="Gene3D" id="3.30.43.10">
    <property type="entry name" value="Uridine Diphospho-n-acetylenolpyruvylglucosamine Reductase, domain 2"/>
    <property type="match status" value="1"/>
</dbReference>
<dbReference type="AlphaFoldDB" id="A0A6A6WMV4"/>
<evidence type="ECO:0000259" key="6">
    <source>
        <dbReference type="PROSITE" id="PS51387"/>
    </source>
</evidence>
<dbReference type="InterPro" id="IPR006094">
    <property type="entry name" value="Oxid_FAD_bind_N"/>
</dbReference>
<dbReference type="PROSITE" id="PS51387">
    <property type="entry name" value="FAD_PCMH"/>
    <property type="match status" value="1"/>
</dbReference>
<dbReference type="OrthoDB" id="407275at2759"/>
<dbReference type="InterPro" id="IPR012951">
    <property type="entry name" value="BBE"/>
</dbReference>
<dbReference type="InterPro" id="IPR036318">
    <property type="entry name" value="FAD-bd_PCMH-like_sf"/>
</dbReference>
<dbReference type="SUPFAM" id="SSF56176">
    <property type="entry name" value="FAD-binding/transporter-associated domain-like"/>
    <property type="match status" value="1"/>
</dbReference>
<feature type="non-terminal residue" evidence="7">
    <location>
        <position position="503"/>
    </location>
</feature>
<keyword evidence="5" id="KW-0560">Oxidoreductase</keyword>
<comment type="cofactor">
    <cofactor evidence="1">
        <name>FAD</name>
        <dbReference type="ChEBI" id="CHEBI:57692"/>
    </cofactor>
</comment>
<sequence length="503" mass="56849">KGIPAFNQGEKEYELSVATANLLYRFTRPECVVQPETTEHVQYIVEQARDVGEDITVKCGGHSYTGFSTADHGLLIDLKRMTAVKLQLSKDKTPTAVKVQAGARWGDVYRTLINGSHRGYVINGGRCPSVGVSGFLLGGGLGPFTRSFGMGSDTVIEATIVTADGKKVTVGKDSPPGSREAELFWALRGAGCGTFGVVTEFKMDVKKLKNKNVVAGRYLWTPTAGVSHHRTMQQILMADWPKEMTIDNNWMLDVKGGKGEMGIRFTIYYDGPKDEFDKLLDEKMTPQPLDGSLSPEDRVKLQLENADQENLIKQLKRRSMPEPSTRFLYESLVLMWDEEARNSLPRPGDNAYQKYSSFCFRTDREEDARAMEEIIRIVTAQQTFFKDEFKTDNASFWVTFIHSGGKATTFSRTETAYPWRECTFHTYITIKWTDKWLEQNATGFLLRMKDILKPYSMNGQASFINFSDAAIAKDHDVAYYGENSARARKVKSVWDKDNYFNWP</sequence>
<feature type="non-terminal residue" evidence="7">
    <location>
        <position position="1"/>
    </location>
</feature>
<dbReference type="Gene3D" id="3.40.462.20">
    <property type="match status" value="1"/>
</dbReference>
<dbReference type="Gene3D" id="3.30.465.10">
    <property type="match status" value="1"/>
</dbReference>
<evidence type="ECO:0000256" key="3">
    <source>
        <dbReference type="ARBA" id="ARBA00022630"/>
    </source>
</evidence>
<dbReference type="GO" id="GO:0071949">
    <property type="term" value="F:FAD binding"/>
    <property type="evidence" value="ECO:0007669"/>
    <property type="project" value="InterPro"/>
</dbReference>
<protein>
    <submittedName>
        <fullName evidence="7">FAD-binding domain-containing protein</fullName>
    </submittedName>
</protein>
<evidence type="ECO:0000313" key="8">
    <source>
        <dbReference type="Proteomes" id="UP000799437"/>
    </source>
</evidence>
<dbReference type="InterPro" id="IPR050416">
    <property type="entry name" value="FAD-linked_Oxidoreductase"/>
</dbReference>
<comment type="similarity">
    <text evidence="2">Belongs to the oxygen-dependent FAD-linked oxidoreductase family.</text>
</comment>